<dbReference type="GO" id="GO:0008168">
    <property type="term" value="F:methyltransferase activity"/>
    <property type="evidence" value="ECO:0007669"/>
    <property type="project" value="UniProtKB-KW"/>
</dbReference>
<dbReference type="GO" id="GO:0032259">
    <property type="term" value="P:methylation"/>
    <property type="evidence" value="ECO:0007669"/>
    <property type="project" value="UniProtKB-KW"/>
</dbReference>
<comment type="caution">
    <text evidence="2">The sequence shown here is derived from an EMBL/GenBank/DDBJ whole genome shotgun (WGS) entry which is preliminary data.</text>
</comment>
<sequence length="317" mass="33679">MSQALSPESWANYWRGSAAADAFAEGGVNHPAVSGFWQMFLDEGLLAPGQRVLEVAAGSGDLSYRLYDRFGDALDYFALDYSNLALDHLRQRVPGATVFAADAARPPLAPGAFDAVLSQFGVEYAGDDAIVGLAELVAPGGCIGLALHCTGSSIHADSNASCHVLNAFQELGFLDTAAAVFAAGQHALQTGETADYQHKAAGLSLVLTQVDGLCERIKGCSAALTISRIADDVVSLHDSLERQDCAAILAWLQRLQDEMGPYRERFQAMCDAAQTPERIARSCAAFEARGFNIVFKALLRTGPDDDPAGVGLILQRQ</sequence>
<dbReference type="AlphaFoldDB" id="A0A4Z0M2Q0"/>
<gene>
    <name evidence="2" type="ORF">E4634_11100</name>
</gene>
<accession>A0A4Z0M2Q0</accession>
<keyword evidence="3" id="KW-1185">Reference proteome</keyword>
<dbReference type="OrthoDB" id="5974463at2"/>
<dbReference type="InterPro" id="IPR029063">
    <property type="entry name" value="SAM-dependent_MTases_sf"/>
</dbReference>
<keyword evidence="2" id="KW-0808">Transferase</keyword>
<evidence type="ECO:0000259" key="1">
    <source>
        <dbReference type="Pfam" id="PF13649"/>
    </source>
</evidence>
<dbReference type="CDD" id="cd02440">
    <property type="entry name" value="AdoMet_MTases"/>
    <property type="match status" value="1"/>
</dbReference>
<dbReference type="RefSeq" id="WP_135443846.1">
    <property type="nucleotide sequence ID" value="NZ_SRLE01000007.1"/>
</dbReference>
<reference evidence="2 3" key="1">
    <citation type="submission" date="2019-04" db="EMBL/GenBank/DDBJ databases">
        <title>Taxonomy of novel Haliea sp. from mangrove soil of West Coast of India.</title>
        <authorList>
            <person name="Verma A."/>
            <person name="Kumar P."/>
            <person name="Krishnamurthi S."/>
        </authorList>
    </citation>
    <scope>NUCLEOTIDE SEQUENCE [LARGE SCALE GENOMIC DNA]</scope>
    <source>
        <strain evidence="2 3">SAOS-164</strain>
    </source>
</reference>
<dbReference type="EMBL" id="SRLE01000007">
    <property type="protein sequence ID" value="TGD73565.1"/>
    <property type="molecule type" value="Genomic_DNA"/>
</dbReference>
<evidence type="ECO:0000313" key="2">
    <source>
        <dbReference type="EMBL" id="TGD73565.1"/>
    </source>
</evidence>
<feature type="domain" description="Methyltransferase" evidence="1">
    <location>
        <begin position="52"/>
        <end position="141"/>
    </location>
</feature>
<organism evidence="2 3">
    <name type="scientific">Mangrovimicrobium sediminis</name>
    <dbReference type="NCBI Taxonomy" id="2562682"/>
    <lineage>
        <taxon>Bacteria</taxon>
        <taxon>Pseudomonadati</taxon>
        <taxon>Pseudomonadota</taxon>
        <taxon>Gammaproteobacteria</taxon>
        <taxon>Cellvibrionales</taxon>
        <taxon>Halieaceae</taxon>
        <taxon>Mangrovimicrobium</taxon>
    </lineage>
</organism>
<name>A0A4Z0M2Q0_9GAMM</name>
<dbReference type="InterPro" id="IPR041698">
    <property type="entry name" value="Methyltransf_25"/>
</dbReference>
<dbReference type="SUPFAM" id="SSF53335">
    <property type="entry name" value="S-adenosyl-L-methionine-dependent methyltransferases"/>
    <property type="match status" value="1"/>
</dbReference>
<dbReference type="Proteomes" id="UP000298050">
    <property type="component" value="Unassembled WGS sequence"/>
</dbReference>
<dbReference type="Gene3D" id="3.40.50.150">
    <property type="entry name" value="Vaccinia Virus protein VP39"/>
    <property type="match status" value="1"/>
</dbReference>
<protein>
    <submittedName>
        <fullName evidence="2">Class I SAM-dependent methyltransferase</fullName>
    </submittedName>
</protein>
<proteinExistence type="predicted"/>
<keyword evidence="2" id="KW-0489">Methyltransferase</keyword>
<evidence type="ECO:0000313" key="3">
    <source>
        <dbReference type="Proteomes" id="UP000298050"/>
    </source>
</evidence>
<dbReference type="Pfam" id="PF13649">
    <property type="entry name" value="Methyltransf_25"/>
    <property type="match status" value="1"/>
</dbReference>